<organism evidence="2 3">
    <name type="scientific">Eumeta variegata</name>
    <name type="common">Bagworm moth</name>
    <name type="synonym">Eumeta japonica</name>
    <dbReference type="NCBI Taxonomy" id="151549"/>
    <lineage>
        <taxon>Eukaryota</taxon>
        <taxon>Metazoa</taxon>
        <taxon>Ecdysozoa</taxon>
        <taxon>Arthropoda</taxon>
        <taxon>Hexapoda</taxon>
        <taxon>Insecta</taxon>
        <taxon>Pterygota</taxon>
        <taxon>Neoptera</taxon>
        <taxon>Endopterygota</taxon>
        <taxon>Lepidoptera</taxon>
        <taxon>Glossata</taxon>
        <taxon>Ditrysia</taxon>
        <taxon>Tineoidea</taxon>
        <taxon>Psychidae</taxon>
        <taxon>Oiketicinae</taxon>
        <taxon>Eumeta</taxon>
    </lineage>
</organism>
<dbReference type="Proteomes" id="UP000299102">
    <property type="component" value="Unassembled WGS sequence"/>
</dbReference>
<evidence type="ECO:0000313" key="2">
    <source>
        <dbReference type="EMBL" id="GBP10078.1"/>
    </source>
</evidence>
<dbReference type="AlphaFoldDB" id="A0A4C1T9B4"/>
<gene>
    <name evidence="2" type="ORF">EVAR_77510_1</name>
</gene>
<keyword evidence="1" id="KW-0472">Membrane</keyword>
<keyword evidence="1" id="KW-1133">Transmembrane helix</keyword>
<comment type="caution">
    <text evidence="2">The sequence shown here is derived from an EMBL/GenBank/DDBJ whole genome shotgun (WGS) entry which is preliminary data.</text>
</comment>
<keyword evidence="1" id="KW-0812">Transmembrane</keyword>
<keyword evidence="3" id="KW-1185">Reference proteome</keyword>
<feature type="transmembrane region" description="Helical" evidence="1">
    <location>
        <begin position="43"/>
        <end position="62"/>
    </location>
</feature>
<dbReference type="EMBL" id="BGZK01000039">
    <property type="protein sequence ID" value="GBP10078.1"/>
    <property type="molecule type" value="Genomic_DNA"/>
</dbReference>
<sequence length="100" mass="11812">MNVNVDVWSRGPILSRRPLPHLARPHFLTGGDSLYVRRRTARAALLMVLSNGMGVMCLRNLLLRYAFRRKFPEDYNVRYIQLRKLQKKKEIVAHIEHEQD</sequence>
<protein>
    <submittedName>
        <fullName evidence="2">Uncharacterized protein</fullName>
    </submittedName>
</protein>
<name>A0A4C1T9B4_EUMVA</name>
<proteinExistence type="predicted"/>
<reference evidence="2 3" key="1">
    <citation type="journal article" date="2019" name="Commun. Biol.">
        <title>The bagworm genome reveals a unique fibroin gene that provides high tensile strength.</title>
        <authorList>
            <person name="Kono N."/>
            <person name="Nakamura H."/>
            <person name="Ohtoshi R."/>
            <person name="Tomita M."/>
            <person name="Numata K."/>
            <person name="Arakawa K."/>
        </authorList>
    </citation>
    <scope>NUCLEOTIDE SEQUENCE [LARGE SCALE GENOMIC DNA]</scope>
</reference>
<evidence type="ECO:0000313" key="3">
    <source>
        <dbReference type="Proteomes" id="UP000299102"/>
    </source>
</evidence>
<evidence type="ECO:0000256" key="1">
    <source>
        <dbReference type="SAM" id="Phobius"/>
    </source>
</evidence>
<accession>A0A4C1T9B4</accession>